<evidence type="ECO:0000313" key="5">
    <source>
        <dbReference type="Proteomes" id="UP001186944"/>
    </source>
</evidence>
<dbReference type="Pfam" id="PF00049">
    <property type="entry name" value="Insulin"/>
    <property type="match status" value="1"/>
</dbReference>
<dbReference type="CDD" id="cd04366">
    <property type="entry name" value="IlGF_insulin_bombyxin_like"/>
    <property type="match status" value="1"/>
</dbReference>
<reference evidence="4" key="1">
    <citation type="submission" date="2019-08" db="EMBL/GenBank/DDBJ databases">
        <title>The improved chromosome-level genome for the pearl oyster Pinctada fucata martensii using PacBio sequencing and Hi-C.</title>
        <authorList>
            <person name="Zheng Z."/>
        </authorList>
    </citation>
    <scope>NUCLEOTIDE SEQUENCE</scope>
    <source>
        <strain evidence="4">ZZ-2019</strain>
        <tissue evidence="4">Adductor muscle</tissue>
    </source>
</reference>
<comment type="caution">
    <text evidence="4">The sequence shown here is derived from an EMBL/GenBank/DDBJ whole genome shotgun (WGS) entry which is preliminary data.</text>
</comment>
<gene>
    <name evidence="4" type="ORF">FSP39_001578</name>
</gene>
<dbReference type="AlphaFoldDB" id="A0AA89BW48"/>
<dbReference type="GO" id="GO:0005576">
    <property type="term" value="C:extracellular region"/>
    <property type="evidence" value="ECO:0007669"/>
    <property type="project" value="InterPro"/>
</dbReference>
<name>A0AA89BW48_PINIB</name>
<dbReference type="SUPFAM" id="SSF56994">
    <property type="entry name" value="Insulin-like"/>
    <property type="match status" value="1"/>
</dbReference>
<evidence type="ECO:0000259" key="3">
    <source>
        <dbReference type="SMART" id="SM00078"/>
    </source>
</evidence>
<dbReference type="InterPro" id="IPR016179">
    <property type="entry name" value="Insulin-like"/>
</dbReference>
<keyword evidence="2" id="KW-0732">Signal</keyword>
<sequence length="149" mass="17132">MPGGVWRPLLWFGIMCLNMHTIFAGFERICTGNERPHPQGICGSYIPETLHLLCMGSYNIPVKRDNDYQSNYRDHLPRLSPLQGIIIGKRDAFSYLGGHRGHREVGIVCECCYNQCAYDELQQYCDFRKKRDVSSSSRLLIEDKSNLND</sequence>
<dbReference type="InterPro" id="IPR036438">
    <property type="entry name" value="Insulin-like_sf"/>
</dbReference>
<accession>A0AA89BW48</accession>
<comment type="similarity">
    <text evidence="1">Belongs to the insulin family.</text>
</comment>
<dbReference type="GO" id="GO:0005179">
    <property type="term" value="F:hormone activity"/>
    <property type="evidence" value="ECO:0007669"/>
    <property type="project" value="InterPro"/>
</dbReference>
<feature type="signal peptide" evidence="2">
    <location>
        <begin position="1"/>
        <end position="24"/>
    </location>
</feature>
<dbReference type="Proteomes" id="UP001186944">
    <property type="component" value="Unassembled WGS sequence"/>
</dbReference>
<dbReference type="Gene3D" id="1.10.100.10">
    <property type="entry name" value="Insulin-like"/>
    <property type="match status" value="1"/>
</dbReference>
<keyword evidence="5" id="KW-1185">Reference proteome</keyword>
<organism evidence="4 5">
    <name type="scientific">Pinctada imbricata</name>
    <name type="common">Atlantic pearl-oyster</name>
    <name type="synonym">Pinctada martensii</name>
    <dbReference type="NCBI Taxonomy" id="66713"/>
    <lineage>
        <taxon>Eukaryota</taxon>
        <taxon>Metazoa</taxon>
        <taxon>Spiralia</taxon>
        <taxon>Lophotrochozoa</taxon>
        <taxon>Mollusca</taxon>
        <taxon>Bivalvia</taxon>
        <taxon>Autobranchia</taxon>
        <taxon>Pteriomorphia</taxon>
        <taxon>Pterioida</taxon>
        <taxon>Pterioidea</taxon>
        <taxon>Pteriidae</taxon>
        <taxon>Pinctada</taxon>
    </lineage>
</organism>
<feature type="chain" id="PRO_5041636773" description="Insulin-like domain-containing protein" evidence="2">
    <location>
        <begin position="25"/>
        <end position="149"/>
    </location>
</feature>
<dbReference type="EMBL" id="VSWD01000007">
    <property type="protein sequence ID" value="KAK3096599.1"/>
    <property type="molecule type" value="Genomic_DNA"/>
</dbReference>
<dbReference type="SMART" id="SM00078">
    <property type="entry name" value="IlGF"/>
    <property type="match status" value="1"/>
</dbReference>
<evidence type="ECO:0000256" key="2">
    <source>
        <dbReference type="SAM" id="SignalP"/>
    </source>
</evidence>
<proteinExistence type="inferred from homology"/>
<evidence type="ECO:0000256" key="1">
    <source>
        <dbReference type="ARBA" id="ARBA00009034"/>
    </source>
</evidence>
<evidence type="ECO:0000313" key="4">
    <source>
        <dbReference type="EMBL" id="KAK3096599.1"/>
    </source>
</evidence>
<dbReference type="InterPro" id="IPR022352">
    <property type="entry name" value="Ins/IGF/rlx"/>
</dbReference>
<dbReference type="PRINTS" id="PR00276">
    <property type="entry name" value="INSULINFAMLY"/>
</dbReference>
<protein>
    <recommendedName>
        <fullName evidence="3">Insulin-like domain-containing protein</fullName>
    </recommendedName>
</protein>
<feature type="domain" description="Insulin-like" evidence="3">
    <location>
        <begin position="39"/>
        <end position="125"/>
    </location>
</feature>